<evidence type="ECO:0000256" key="1">
    <source>
        <dbReference type="SAM" id="SignalP"/>
    </source>
</evidence>
<dbReference type="Proteomes" id="UP000305887">
    <property type="component" value="Unassembled WGS sequence"/>
</dbReference>
<reference evidence="2 3" key="1">
    <citation type="submission" date="2019-06" db="EMBL/GenBank/DDBJ databases">
        <title>YIM 131921 draft genome.</title>
        <authorList>
            <person name="Jiang L."/>
        </authorList>
    </citation>
    <scope>NUCLEOTIDE SEQUENCE [LARGE SCALE GENOMIC DNA]</scope>
    <source>
        <strain evidence="2 3">YIM 131921</strain>
    </source>
</reference>
<dbReference type="AlphaFoldDB" id="A0A5C4MIC9"/>
<keyword evidence="1" id="KW-0732">Signal</keyword>
<comment type="caution">
    <text evidence="2">The sequence shown here is derived from an EMBL/GenBank/DDBJ whole genome shotgun (WGS) entry which is preliminary data.</text>
</comment>
<evidence type="ECO:0000313" key="2">
    <source>
        <dbReference type="EMBL" id="TNC44866.1"/>
    </source>
</evidence>
<protein>
    <recommendedName>
        <fullName evidence="4">PEP-CTERM sorting domain-containing protein</fullName>
    </recommendedName>
</protein>
<proteinExistence type="predicted"/>
<dbReference type="RefSeq" id="WP_139078999.1">
    <property type="nucleotide sequence ID" value="NZ_VDFU01000053.1"/>
</dbReference>
<dbReference type="OrthoDB" id="5801444at2"/>
<sequence length="214" mass="22260">MIRTATLALCASLGSTGALHAENAFDLVFRSGTLDGLPQGTELLYEGDGAFDPQADKDWGQVTVDLGPDDSASVVGLSPDASEEPLPLGEFKATVGNPVAMVFLERTVQSIAEATGGSPFYIRNRIRDALGGPGQVEPVTATWDGQPVEATSVALIPFANDAHRDDLGAFADLEIRVVVSEAVPGWYLSIQADAPAAGTEAAYTSSLSLAQVEP</sequence>
<feature type="signal peptide" evidence="1">
    <location>
        <begin position="1"/>
        <end position="20"/>
    </location>
</feature>
<dbReference type="EMBL" id="VDFU01000053">
    <property type="protein sequence ID" value="TNC44866.1"/>
    <property type="molecule type" value="Genomic_DNA"/>
</dbReference>
<accession>A0A5C4MIC9</accession>
<organism evidence="2 3">
    <name type="scientific">Rubellimicrobium rubrum</name>
    <dbReference type="NCBI Taxonomy" id="2585369"/>
    <lineage>
        <taxon>Bacteria</taxon>
        <taxon>Pseudomonadati</taxon>
        <taxon>Pseudomonadota</taxon>
        <taxon>Alphaproteobacteria</taxon>
        <taxon>Rhodobacterales</taxon>
        <taxon>Roseobacteraceae</taxon>
        <taxon>Rubellimicrobium</taxon>
    </lineage>
</organism>
<evidence type="ECO:0008006" key="4">
    <source>
        <dbReference type="Google" id="ProtNLM"/>
    </source>
</evidence>
<keyword evidence="3" id="KW-1185">Reference proteome</keyword>
<evidence type="ECO:0000313" key="3">
    <source>
        <dbReference type="Proteomes" id="UP000305887"/>
    </source>
</evidence>
<gene>
    <name evidence="2" type="ORF">FHG66_20450</name>
</gene>
<name>A0A5C4MIC9_9RHOB</name>
<feature type="chain" id="PRO_5022742586" description="PEP-CTERM sorting domain-containing protein" evidence="1">
    <location>
        <begin position="21"/>
        <end position="214"/>
    </location>
</feature>